<dbReference type="PANTHER" id="PTHR35046">
    <property type="entry name" value="ZINC KNUCKLE (CCHC-TYPE) FAMILY PROTEIN"/>
    <property type="match status" value="1"/>
</dbReference>
<evidence type="ECO:0000259" key="1">
    <source>
        <dbReference type="PROSITE" id="PS50994"/>
    </source>
</evidence>
<dbReference type="SUPFAM" id="SSF53098">
    <property type="entry name" value="Ribonuclease H-like"/>
    <property type="match status" value="1"/>
</dbReference>
<dbReference type="Proteomes" id="UP000326396">
    <property type="component" value="Linkage Group LG19"/>
</dbReference>
<organism evidence="2 3">
    <name type="scientific">Mikania micrantha</name>
    <name type="common">bitter vine</name>
    <dbReference type="NCBI Taxonomy" id="192012"/>
    <lineage>
        <taxon>Eukaryota</taxon>
        <taxon>Viridiplantae</taxon>
        <taxon>Streptophyta</taxon>
        <taxon>Embryophyta</taxon>
        <taxon>Tracheophyta</taxon>
        <taxon>Spermatophyta</taxon>
        <taxon>Magnoliopsida</taxon>
        <taxon>eudicotyledons</taxon>
        <taxon>Gunneridae</taxon>
        <taxon>Pentapetalae</taxon>
        <taxon>asterids</taxon>
        <taxon>campanulids</taxon>
        <taxon>Asterales</taxon>
        <taxon>Asteraceae</taxon>
        <taxon>Asteroideae</taxon>
        <taxon>Heliantheae alliance</taxon>
        <taxon>Eupatorieae</taxon>
        <taxon>Mikania</taxon>
    </lineage>
</organism>
<accession>A0A5N6NFT7</accession>
<dbReference type="PROSITE" id="PS50994">
    <property type="entry name" value="INTEGRASE"/>
    <property type="match status" value="1"/>
</dbReference>
<dbReference type="PANTHER" id="PTHR35046:SF26">
    <property type="entry name" value="RNA-DIRECTED DNA POLYMERASE"/>
    <property type="match status" value="1"/>
</dbReference>
<feature type="domain" description="Integrase catalytic" evidence="1">
    <location>
        <begin position="27"/>
        <end position="135"/>
    </location>
</feature>
<gene>
    <name evidence="2" type="ORF">E3N88_19974</name>
</gene>
<dbReference type="InterPro" id="IPR001584">
    <property type="entry name" value="Integrase_cat-core"/>
</dbReference>
<dbReference type="AlphaFoldDB" id="A0A5N6NFT7"/>
<protein>
    <recommendedName>
        <fullName evidence="1">Integrase catalytic domain-containing protein</fullName>
    </recommendedName>
</protein>
<dbReference type="EMBL" id="SZYD01000011">
    <property type="protein sequence ID" value="KAD4887902.1"/>
    <property type="molecule type" value="Genomic_DNA"/>
</dbReference>
<dbReference type="GO" id="GO:0003676">
    <property type="term" value="F:nucleic acid binding"/>
    <property type="evidence" value="ECO:0007669"/>
    <property type="project" value="InterPro"/>
</dbReference>
<evidence type="ECO:0000313" key="3">
    <source>
        <dbReference type="Proteomes" id="UP000326396"/>
    </source>
</evidence>
<sequence>MERKNWRRAPTPANPRSVKAKHQTSYRYVQPLEVLEWKWERITMDFITKLPRMTKRHDTIWVIVDRLIKSAHFLPIRETYTSERLSDLFVKEIVTRHGVSVSIVLDRDTRFTSRFWRQFHETMGTRLNISTAYHP</sequence>
<keyword evidence="3" id="KW-1185">Reference proteome</keyword>
<comment type="caution">
    <text evidence="2">The sequence shown here is derived from an EMBL/GenBank/DDBJ whole genome shotgun (WGS) entry which is preliminary data.</text>
</comment>
<evidence type="ECO:0000313" key="2">
    <source>
        <dbReference type="EMBL" id="KAD4887902.1"/>
    </source>
</evidence>
<reference evidence="2 3" key="1">
    <citation type="submission" date="2019-05" db="EMBL/GenBank/DDBJ databases">
        <title>Mikania micrantha, genome provides insights into the molecular mechanism of rapid growth.</title>
        <authorList>
            <person name="Liu B."/>
        </authorList>
    </citation>
    <scope>NUCLEOTIDE SEQUENCE [LARGE SCALE GENOMIC DNA]</scope>
    <source>
        <strain evidence="2">NLD-2019</strain>
        <tissue evidence="2">Leaf</tissue>
    </source>
</reference>
<dbReference type="Gene3D" id="3.30.420.10">
    <property type="entry name" value="Ribonuclease H-like superfamily/Ribonuclease H"/>
    <property type="match status" value="1"/>
</dbReference>
<name>A0A5N6NFT7_9ASTR</name>
<dbReference type="InterPro" id="IPR012337">
    <property type="entry name" value="RNaseH-like_sf"/>
</dbReference>
<dbReference type="OrthoDB" id="532959at2759"/>
<dbReference type="InterPro" id="IPR036397">
    <property type="entry name" value="RNaseH_sf"/>
</dbReference>
<proteinExistence type="predicted"/>
<dbReference type="GO" id="GO:0015074">
    <property type="term" value="P:DNA integration"/>
    <property type="evidence" value="ECO:0007669"/>
    <property type="project" value="InterPro"/>
</dbReference>